<dbReference type="GO" id="GO:0002052">
    <property type="term" value="P:positive regulation of neuroblast proliferation"/>
    <property type="evidence" value="ECO:0007669"/>
    <property type="project" value="TreeGrafter"/>
</dbReference>
<evidence type="ECO:0000256" key="1">
    <source>
        <dbReference type="ARBA" id="ARBA00023157"/>
    </source>
</evidence>
<evidence type="ECO:0000313" key="5">
    <source>
        <dbReference type="Proteomes" id="UP000016666"/>
    </source>
</evidence>
<dbReference type="GO" id="GO:0072534">
    <property type="term" value="C:perineuronal net"/>
    <property type="evidence" value="ECO:0007669"/>
    <property type="project" value="TreeGrafter"/>
</dbReference>
<evidence type="ECO:0000313" key="4">
    <source>
        <dbReference type="Ensembl" id="ENSAPLP00000016539.1"/>
    </source>
</evidence>
<feature type="domain" description="C-type lectin" evidence="3">
    <location>
        <begin position="99"/>
        <end position="206"/>
    </location>
</feature>
<dbReference type="InterPro" id="IPR016187">
    <property type="entry name" value="CTDL_fold"/>
</dbReference>
<sequence length="252" mass="27707">MYIWNKNTGDLEPRRGGKVAVVHVPRLWGRARTGFALSPRCQQGAGAGDGAGWASRCLVQHHGVGSASVHPGVLGAVPSPRCPHVPADTEGCDHNWHKFQGHCYRYFARRRSWEDAERDCRRRAGHLTSFGHENTWIGLNDRIVEQDFQWTDNTGLVRPTEVAPAGAENQPDNFFAGGEDCVVLVSHEIGKWNDVPCNYNLPYICKKGTGTRQEGWGRPQGPRPAAPAPAQHPHPPSSSHDSQCPHPSISIP</sequence>
<name>A0A493SSF9_ANAPP</name>
<evidence type="ECO:0000256" key="2">
    <source>
        <dbReference type="SAM" id="MobiDB-lite"/>
    </source>
</evidence>
<dbReference type="PROSITE" id="PS00615">
    <property type="entry name" value="C_TYPE_LECTIN_1"/>
    <property type="match status" value="1"/>
</dbReference>
<dbReference type="Gene3D" id="3.10.100.10">
    <property type="entry name" value="Mannose-Binding Protein A, subunit A"/>
    <property type="match status" value="2"/>
</dbReference>
<dbReference type="InterPro" id="IPR018378">
    <property type="entry name" value="C-type_lectin_CS"/>
</dbReference>
<accession>A0A493SSF9</accession>
<dbReference type="AlphaFoldDB" id="A0A493SSF9"/>
<dbReference type="Pfam" id="PF00059">
    <property type="entry name" value="Lectin_C"/>
    <property type="match status" value="1"/>
</dbReference>
<proteinExistence type="predicted"/>
<feature type="compositionally biased region" description="Low complexity" evidence="2">
    <location>
        <begin position="237"/>
        <end position="252"/>
    </location>
</feature>
<dbReference type="PROSITE" id="PS50041">
    <property type="entry name" value="C_TYPE_LECTIN_2"/>
    <property type="match status" value="1"/>
</dbReference>
<protein>
    <recommendedName>
        <fullName evidence="3">C-type lectin domain-containing protein</fullName>
    </recommendedName>
</protein>
<keyword evidence="5" id="KW-1185">Reference proteome</keyword>
<keyword evidence="1" id="KW-1015">Disulfide bond</keyword>
<reference evidence="4" key="2">
    <citation type="submission" date="2025-08" db="UniProtKB">
        <authorList>
            <consortium name="Ensembl"/>
        </authorList>
    </citation>
    <scope>IDENTIFICATION</scope>
</reference>
<evidence type="ECO:0000259" key="3">
    <source>
        <dbReference type="PROSITE" id="PS50041"/>
    </source>
</evidence>
<dbReference type="PANTHER" id="PTHR22804">
    <property type="entry name" value="AGGRECAN/VERSICAN PROTEOGLYCAN"/>
    <property type="match status" value="1"/>
</dbReference>
<dbReference type="InterPro" id="IPR050691">
    <property type="entry name" value="Hyaluronan_bind_Proteoglycan"/>
</dbReference>
<dbReference type="GO" id="GO:0007417">
    <property type="term" value="P:central nervous system development"/>
    <property type="evidence" value="ECO:0007669"/>
    <property type="project" value="TreeGrafter"/>
</dbReference>
<dbReference type="Ensembl" id="ENSAPLT00000043524.1">
    <property type="protein sequence ID" value="ENSAPLP00000016539.1"/>
    <property type="gene ID" value="ENSAPLG00000017029.1"/>
</dbReference>
<dbReference type="Proteomes" id="UP000016666">
    <property type="component" value="Chromosome 29"/>
</dbReference>
<dbReference type="SMART" id="SM00034">
    <property type="entry name" value="CLECT"/>
    <property type="match status" value="1"/>
</dbReference>
<dbReference type="GeneTree" id="ENSGT00940000158649"/>
<dbReference type="PANTHER" id="PTHR22804:SF24">
    <property type="entry name" value="NEUROCAN CORE PROTEIN"/>
    <property type="match status" value="1"/>
</dbReference>
<dbReference type="InterPro" id="IPR016186">
    <property type="entry name" value="C-type_lectin-like/link_sf"/>
</dbReference>
<dbReference type="InterPro" id="IPR001304">
    <property type="entry name" value="C-type_lectin-like"/>
</dbReference>
<reference evidence="4 5" key="1">
    <citation type="submission" date="2017-10" db="EMBL/GenBank/DDBJ databases">
        <title>A new Pekin duck reference genome.</title>
        <authorList>
            <person name="Hou Z.-C."/>
            <person name="Zhou Z.-K."/>
            <person name="Zhu F."/>
            <person name="Hou S.-S."/>
        </authorList>
    </citation>
    <scope>NUCLEOTIDE SEQUENCE [LARGE SCALE GENOMIC DNA]</scope>
</reference>
<feature type="region of interest" description="Disordered" evidence="2">
    <location>
        <begin position="210"/>
        <end position="252"/>
    </location>
</feature>
<reference evidence="4" key="3">
    <citation type="submission" date="2025-09" db="UniProtKB">
        <authorList>
            <consortium name="Ensembl"/>
        </authorList>
    </citation>
    <scope>IDENTIFICATION</scope>
</reference>
<feature type="compositionally biased region" description="Pro residues" evidence="2">
    <location>
        <begin position="221"/>
        <end position="236"/>
    </location>
</feature>
<dbReference type="GO" id="GO:0045202">
    <property type="term" value="C:synapse"/>
    <property type="evidence" value="ECO:0007669"/>
    <property type="project" value="TreeGrafter"/>
</dbReference>
<organism evidence="4 5">
    <name type="scientific">Anas platyrhynchos platyrhynchos</name>
    <name type="common">Northern mallard</name>
    <dbReference type="NCBI Taxonomy" id="8840"/>
    <lineage>
        <taxon>Eukaryota</taxon>
        <taxon>Metazoa</taxon>
        <taxon>Chordata</taxon>
        <taxon>Craniata</taxon>
        <taxon>Vertebrata</taxon>
        <taxon>Euteleostomi</taxon>
        <taxon>Archelosauria</taxon>
        <taxon>Archosauria</taxon>
        <taxon>Dinosauria</taxon>
        <taxon>Saurischia</taxon>
        <taxon>Theropoda</taxon>
        <taxon>Coelurosauria</taxon>
        <taxon>Aves</taxon>
        <taxon>Neognathae</taxon>
        <taxon>Galloanserae</taxon>
        <taxon>Anseriformes</taxon>
        <taxon>Anatidae</taxon>
        <taxon>Anatinae</taxon>
        <taxon>Anas</taxon>
    </lineage>
</organism>
<dbReference type="GO" id="GO:0005615">
    <property type="term" value="C:extracellular space"/>
    <property type="evidence" value="ECO:0007669"/>
    <property type="project" value="TreeGrafter"/>
</dbReference>
<dbReference type="GO" id="GO:0010001">
    <property type="term" value="P:glial cell differentiation"/>
    <property type="evidence" value="ECO:0007669"/>
    <property type="project" value="TreeGrafter"/>
</dbReference>
<dbReference type="GO" id="GO:0001501">
    <property type="term" value="P:skeletal system development"/>
    <property type="evidence" value="ECO:0007669"/>
    <property type="project" value="TreeGrafter"/>
</dbReference>
<dbReference type="SUPFAM" id="SSF56436">
    <property type="entry name" value="C-type lectin-like"/>
    <property type="match status" value="1"/>
</dbReference>